<comment type="caution">
    <text evidence="2">The sequence shown here is derived from an EMBL/GenBank/DDBJ whole genome shotgun (WGS) entry which is preliminary data.</text>
</comment>
<dbReference type="EMBL" id="JAIFRP010000108">
    <property type="protein sequence ID" value="KAK2579104.1"/>
    <property type="molecule type" value="Genomic_DNA"/>
</dbReference>
<evidence type="ECO:0000313" key="3">
    <source>
        <dbReference type="Proteomes" id="UP001258017"/>
    </source>
</evidence>
<gene>
    <name evidence="2" type="ORF">KPH14_008503</name>
</gene>
<proteinExistence type="predicted"/>
<sequence>MKTSKAKAWYDVRVRKSLFEEGQQVWLYNSLRFRGRALKLQSNWEGPCALGEQKRLETEESKAYQPGDGSRLEENEVGPWSDAVRAERGASEDPGACCSREEV</sequence>
<organism evidence="2 3">
    <name type="scientific">Odynerus spinipes</name>
    <dbReference type="NCBI Taxonomy" id="1348599"/>
    <lineage>
        <taxon>Eukaryota</taxon>
        <taxon>Metazoa</taxon>
        <taxon>Ecdysozoa</taxon>
        <taxon>Arthropoda</taxon>
        <taxon>Hexapoda</taxon>
        <taxon>Insecta</taxon>
        <taxon>Pterygota</taxon>
        <taxon>Neoptera</taxon>
        <taxon>Endopterygota</taxon>
        <taxon>Hymenoptera</taxon>
        <taxon>Apocrita</taxon>
        <taxon>Aculeata</taxon>
        <taxon>Vespoidea</taxon>
        <taxon>Vespidae</taxon>
        <taxon>Eumeninae</taxon>
        <taxon>Odynerus</taxon>
    </lineage>
</organism>
<dbReference type="Proteomes" id="UP001258017">
    <property type="component" value="Unassembled WGS sequence"/>
</dbReference>
<keyword evidence="3" id="KW-1185">Reference proteome</keyword>
<evidence type="ECO:0000313" key="2">
    <source>
        <dbReference type="EMBL" id="KAK2579104.1"/>
    </source>
</evidence>
<feature type="region of interest" description="Disordered" evidence="1">
    <location>
        <begin position="55"/>
        <end position="103"/>
    </location>
</feature>
<accession>A0AAD9RG33</accession>
<reference evidence="2" key="1">
    <citation type="submission" date="2021-08" db="EMBL/GenBank/DDBJ databases">
        <authorList>
            <person name="Misof B."/>
            <person name="Oliver O."/>
            <person name="Podsiadlowski L."/>
            <person name="Donath A."/>
            <person name="Peters R."/>
            <person name="Mayer C."/>
            <person name="Rust J."/>
            <person name="Gunkel S."/>
            <person name="Lesny P."/>
            <person name="Martin S."/>
            <person name="Oeyen J.P."/>
            <person name="Petersen M."/>
            <person name="Panagiotis P."/>
            <person name="Wilbrandt J."/>
            <person name="Tanja T."/>
        </authorList>
    </citation>
    <scope>NUCLEOTIDE SEQUENCE</scope>
    <source>
        <strain evidence="2">GBR_01_08_01A</strain>
        <tissue evidence="2">Thorax + abdomen</tissue>
    </source>
</reference>
<dbReference type="AlphaFoldDB" id="A0AAD9RG33"/>
<name>A0AAD9RG33_9HYME</name>
<evidence type="ECO:0000256" key="1">
    <source>
        <dbReference type="SAM" id="MobiDB-lite"/>
    </source>
</evidence>
<protein>
    <submittedName>
        <fullName evidence="2">Uncharacterized protein</fullName>
    </submittedName>
</protein>
<reference evidence="2" key="2">
    <citation type="journal article" date="2023" name="Commun. Biol.">
        <title>Intrasexual cuticular hydrocarbon dimorphism in a wasp sheds light on hydrocarbon biosynthesis genes in Hymenoptera.</title>
        <authorList>
            <person name="Moris V.C."/>
            <person name="Podsiadlowski L."/>
            <person name="Martin S."/>
            <person name="Oeyen J.P."/>
            <person name="Donath A."/>
            <person name="Petersen M."/>
            <person name="Wilbrandt J."/>
            <person name="Misof B."/>
            <person name="Liedtke D."/>
            <person name="Thamm M."/>
            <person name="Scheiner R."/>
            <person name="Schmitt T."/>
            <person name="Niehuis O."/>
        </authorList>
    </citation>
    <scope>NUCLEOTIDE SEQUENCE</scope>
    <source>
        <strain evidence="2">GBR_01_08_01A</strain>
    </source>
</reference>